<feature type="domain" description="Dienelactone hydrolase" evidence="1">
    <location>
        <begin position="17"/>
        <end position="236"/>
    </location>
</feature>
<reference evidence="2 3" key="1">
    <citation type="submission" date="2022-11" db="EMBL/GenBank/DDBJ databases">
        <title>Minimal conservation of predation-associated metabolite biosynthetic gene clusters underscores biosynthetic potential of Myxococcota including descriptions for ten novel species: Archangium lansinium sp. nov., Myxococcus landrumus sp. nov., Nannocystis bai.</title>
        <authorList>
            <person name="Ahearne A."/>
            <person name="Stevens C."/>
            <person name="Phillips K."/>
        </authorList>
    </citation>
    <scope>NUCLEOTIDE SEQUENCE [LARGE SCALE GENOMIC DNA]</scope>
    <source>
        <strain evidence="2 3">MIWBW</strain>
    </source>
</reference>
<dbReference type="SUPFAM" id="SSF53474">
    <property type="entry name" value="alpha/beta-Hydrolases"/>
    <property type="match status" value="1"/>
</dbReference>
<sequence>MHTQYLDYTDGNVTCQAFIAHEDARGAKRPCVLISHSWAGQSDAERAKAEEFARMGYVGIAIDVYGKGIRGSHSADNSALMAPYMTDRAMLRKRMLAAVEAARAYPMVDPQRIAAIGYCFGGLCVLDLARSGISDVKGVVSIHGLFAPPRLGDQAPISAKVLLLHGWDDPMAKPADVLAITQELTAAKADWQLHAYGHTMHAFTHAQAAAPERGLLYNAAAARRSWTATRNFLEEVFA</sequence>
<dbReference type="Proteomes" id="UP001207654">
    <property type="component" value="Unassembled WGS sequence"/>
</dbReference>
<gene>
    <name evidence="2" type="ORF">OV287_33095</name>
</gene>
<dbReference type="Pfam" id="PF01738">
    <property type="entry name" value="DLH"/>
    <property type="match status" value="1"/>
</dbReference>
<comment type="caution">
    <text evidence="2">The sequence shown here is derived from an EMBL/GenBank/DDBJ whole genome shotgun (WGS) entry which is preliminary data.</text>
</comment>
<name>A0ABT4ACB2_9BACT</name>
<dbReference type="InterPro" id="IPR029058">
    <property type="entry name" value="AB_hydrolase_fold"/>
</dbReference>
<evidence type="ECO:0000313" key="3">
    <source>
        <dbReference type="Proteomes" id="UP001207654"/>
    </source>
</evidence>
<dbReference type="InterPro" id="IPR050261">
    <property type="entry name" value="FrsA_esterase"/>
</dbReference>
<keyword evidence="3" id="KW-1185">Reference proteome</keyword>
<dbReference type="PANTHER" id="PTHR22946">
    <property type="entry name" value="DIENELACTONE HYDROLASE DOMAIN-CONTAINING PROTEIN-RELATED"/>
    <property type="match status" value="1"/>
</dbReference>
<evidence type="ECO:0000259" key="1">
    <source>
        <dbReference type="Pfam" id="PF01738"/>
    </source>
</evidence>
<accession>A0ABT4ACB2</accession>
<dbReference type="EMBL" id="JAPNKA010000001">
    <property type="protein sequence ID" value="MCY1079307.1"/>
    <property type="molecule type" value="Genomic_DNA"/>
</dbReference>
<dbReference type="Gene3D" id="3.40.50.1820">
    <property type="entry name" value="alpha/beta hydrolase"/>
    <property type="match status" value="1"/>
</dbReference>
<dbReference type="InterPro" id="IPR002925">
    <property type="entry name" value="Dienelactn_hydro"/>
</dbReference>
<dbReference type="GO" id="GO:0016787">
    <property type="term" value="F:hydrolase activity"/>
    <property type="evidence" value="ECO:0007669"/>
    <property type="project" value="UniProtKB-KW"/>
</dbReference>
<evidence type="ECO:0000313" key="2">
    <source>
        <dbReference type="EMBL" id="MCY1079307.1"/>
    </source>
</evidence>
<protein>
    <submittedName>
        <fullName evidence="2">Dienelactone hydrolase family protein</fullName>
    </submittedName>
</protein>
<organism evidence="2 3">
    <name type="scientific">Archangium lansingense</name>
    <dbReference type="NCBI Taxonomy" id="2995310"/>
    <lineage>
        <taxon>Bacteria</taxon>
        <taxon>Pseudomonadati</taxon>
        <taxon>Myxococcota</taxon>
        <taxon>Myxococcia</taxon>
        <taxon>Myxococcales</taxon>
        <taxon>Cystobacterineae</taxon>
        <taxon>Archangiaceae</taxon>
        <taxon>Archangium</taxon>
    </lineage>
</organism>
<dbReference type="RefSeq" id="WP_267538037.1">
    <property type="nucleotide sequence ID" value="NZ_JAPNKA010000001.1"/>
</dbReference>
<keyword evidence="2" id="KW-0378">Hydrolase</keyword>
<proteinExistence type="predicted"/>
<dbReference type="PANTHER" id="PTHR22946:SF0">
    <property type="entry name" value="DIENELACTONE HYDROLASE DOMAIN-CONTAINING PROTEIN"/>
    <property type="match status" value="1"/>
</dbReference>